<evidence type="ECO:0000313" key="2">
    <source>
        <dbReference type="EMBL" id="EJW86798.1"/>
    </source>
</evidence>
<reference evidence="4" key="1">
    <citation type="submission" date="2012-08" db="EMBL/GenBank/DDBJ databases">
        <title>The Genome Sequence of Wuchereria bancrofti.</title>
        <authorList>
            <person name="Nutman T.B."/>
            <person name="Fink D.L."/>
            <person name="Russ C."/>
            <person name="Young S."/>
            <person name="Zeng Q."/>
            <person name="Koehrsen M."/>
            <person name="Alvarado L."/>
            <person name="Berlin A."/>
            <person name="Chapman S.B."/>
            <person name="Chen Z."/>
            <person name="Freedman E."/>
            <person name="Gellesch M."/>
            <person name="Goldberg J."/>
            <person name="Griggs A."/>
            <person name="Gujja S."/>
            <person name="Heilman E.R."/>
            <person name="Heiman D."/>
            <person name="Hepburn T."/>
            <person name="Howarth C."/>
            <person name="Jen D."/>
            <person name="Larson L."/>
            <person name="Lewis B."/>
            <person name="Mehta T."/>
            <person name="Park D."/>
            <person name="Pearson M."/>
            <person name="Roberts A."/>
            <person name="Saif S."/>
            <person name="Shea T."/>
            <person name="Shenoy N."/>
            <person name="Sisk P."/>
            <person name="Stolte C."/>
            <person name="Sykes S."/>
            <person name="Walk T."/>
            <person name="White J."/>
            <person name="Yandava C."/>
            <person name="Haas B."/>
            <person name="Henn M.R."/>
            <person name="Nusbaum C."/>
            <person name="Birren B."/>
        </authorList>
    </citation>
    <scope>NUCLEOTIDE SEQUENCE [LARGE SCALE GENOMIC DNA]</scope>
    <source>
        <strain evidence="4">NA</strain>
    </source>
</reference>
<evidence type="ECO:0000313" key="3">
    <source>
        <dbReference type="EMBL" id="VDM12045.1"/>
    </source>
</evidence>
<dbReference type="EMBL" id="UYWW01002679">
    <property type="protein sequence ID" value="VDM12045.1"/>
    <property type="molecule type" value="Genomic_DNA"/>
</dbReference>
<keyword evidence="5" id="KW-1185">Reference proteome</keyword>
<evidence type="ECO:0000313" key="5">
    <source>
        <dbReference type="Proteomes" id="UP000270924"/>
    </source>
</evidence>
<name>J9EX72_WUCBA</name>
<accession>J9EX72</accession>
<dbReference type="Proteomes" id="UP000270924">
    <property type="component" value="Unassembled WGS sequence"/>
</dbReference>
<dbReference type="InParanoid" id="J9EX72"/>
<proteinExistence type="predicted"/>
<evidence type="ECO:0000256" key="1">
    <source>
        <dbReference type="SAM" id="MobiDB-lite"/>
    </source>
</evidence>
<evidence type="ECO:0000313" key="4">
    <source>
        <dbReference type="Proteomes" id="UP000004810"/>
    </source>
</evidence>
<reference evidence="2" key="2">
    <citation type="submission" date="2012-08" db="EMBL/GenBank/DDBJ databases">
        <title>The Genome Sequence of Wuchereria bancrofti.</title>
        <authorList>
            <consortium name="The Broad Institute Genome Sequencing Platform"/>
            <consortium name="Broad Institute Genome Sequencing Center for Infectious Disease"/>
            <person name="Nutman T.B."/>
            <person name="Fink D.L."/>
            <person name="Russ C."/>
            <person name="Young S."/>
            <person name="Zeng Q."/>
            <person name="Koehrsen M."/>
            <person name="Alvarado L."/>
            <person name="Berlin A."/>
            <person name="Borenstein D."/>
            <person name="Chapman S.B."/>
            <person name="Chen Z."/>
            <person name="Engels R."/>
            <person name="Freedman E."/>
            <person name="Gellesch M."/>
            <person name="Goldberg J."/>
            <person name="Griggs A."/>
            <person name="Gujja S."/>
            <person name="Heilman E.R."/>
            <person name="Heiman D."/>
            <person name="Hepburn T."/>
            <person name="Howarth C."/>
            <person name="Jen D."/>
            <person name="Larson L."/>
            <person name="Lewis B."/>
            <person name="Mehta T."/>
            <person name="Park D."/>
            <person name="Pearson M."/>
            <person name="Richards J."/>
            <person name="Roberts A."/>
            <person name="Saif S."/>
            <person name="Shea T."/>
            <person name="Shenoy N."/>
            <person name="Sisk P."/>
            <person name="Stolte C."/>
            <person name="Sykes S."/>
            <person name="Walk T."/>
            <person name="White J."/>
            <person name="Yandava C."/>
            <person name="Haas B."/>
            <person name="Henn M.R."/>
            <person name="Nusbaum C."/>
            <person name="Birren B."/>
        </authorList>
    </citation>
    <scope>NUCLEOTIDE SEQUENCE</scope>
</reference>
<dbReference type="AlphaFoldDB" id="J9EX72"/>
<dbReference type="Proteomes" id="UP000004810">
    <property type="component" value="Unassembled WGS sequence"/>
</dbReference>
<sequence>MEMEMGRILACLLHNLDDDTFNTAFSGSRELAMKKPINGRLTTGRRGKSSGTGCSQNRRRSRASTQTGPKQIWHCSLPGITCLAQRLQPCFDY</sequence>
<organism evidence="2 4">
    <name type="scientific">Wuchereria bancrofti</name>
    <dbReference type="NCBI Taxonomy" id="6293"/>
    <lineage>
        <taxon>Eukaryota</taxon>
        <taxon>Metazoa</taxon>
        <taxon>Ecdysozoa</taxon>
        <taxon>Nematoda</taxon>
        <taxon>Chromadorea</taxon>
        <taxon>Rhabditida</taxon>
        <taxon>Spirurina</taxon>
        <taxon>Spiruromorpha</taxon>
        <taxon>Filarioidea</taxon>
        <taxon>Onchocercidae</taxon>
        <taxon>Wuchereria</taxon>
    </lineage>
</organism>
<feature type="region of interest" description="Disordered" evidence="1">
    <location>
        <begin position="34"/>
        <end position="69"/>
    </location>
</feature>
<gene>
    <name evidence="3" type="ORF">WBA_LOCUS5431</name>
    <name evidence="2" type="ORF">WUBG_02295</name>
</gene>
<dbReference type="EMBL" id="ADBV01000601">
    <property type="protein sequence ID" value="EJW86798.1"/>
    <property type="molecule type" value="Genomic_DNA"/>
</dbReference>
<protein>
    <submittedName>
        <fullName evidence="2">Uncharacterized protein</fullName>
    </submittedName>
</protein>
<reference evidence="3 5" key="3">
    <citation type="submission" date="2018-11" db="EMBL/GenBank/DDBJ databases">
        <authorList>
            <consortium name="Pathogen Informatics"/>
        </authorList>
    </citation>
    <scope>NUCLEOTIDE SEQUENCE [LARGE SCALE GENOMIC DNA]</scope>
</reference>